<dbReference type="InterPro" id="IPR050172">
    <property type="entry name" value="SsuD_RutA_monooxygenase"/>
</dbReference>
<reference evidence="6 7" key="1">
    <citation type="submission" date="2021-01" db="EMBL/GenBank/DDBJ databases">
        <title>Actinoplanes sp. nov. LDG1-06 isolated from lichen.</title>
        <authorList>
            <person name="Saeng-In P."/>
            <person name="Phongsopitanun W."/>
            <person name="Kanchanasin P."/>
            <person name="Yuki M."/>
            <person name="Kudo T."/>
            <person name="Ohkuma M."/>
            <person name="Tanasupawat S."/>
        </authorList>
    </citation>
    <scope>NUCLEOTIDE SEQUENCE [LARGE SCALE GENOMIC DNA]</scope>
    <source>
        <strain evidence="6 7">LDG1-06</strain>
    </source>
</reference>
<dbReference type="Proteomes" id="UP000632138">
    <property type="component" value="Unassembled WGS sequence"/>
</dbReference>
<evidence type="ECO:0000259" key="5">
    <source>
        <dbReference type="Pfam" id="PF00296"/>
    </source>
</evidence>
<keyword evidence="4" id="KW-0503">Monooxygenase</keyword>
<dbReference type="RefSeq" id="WP_203375532.1">
    <property type="nucleotide sequence ID" value="NZ_JAENHP010000002.1"/>
</dbReference>
<protein>
    <submittedName>
        <fullName evidence="6">LLM class flavin-dependent oxidoreductase</fullName>
    </submittedName>
</protein>
<dbReference type="PANTHER" id="PTHR42847">
    <property type="entry name" value="ALKANESULFONATE MONOOXYGENASE"/>
    <property type="match status" value="1"/>
</dbReference>
<keyword evidence="1" id="KW-0285">Flavoprotein</keyword>
<organism evidence="6 7">
    <name type="scientific">Paractinoplanes ovalisporus</name>
    <dbReference type="NCBI Taxonomy" id="2810368"/>
    <lineage>
        <taxon>Bacteria</taxon>
        <taxon>Bacillati</taxon>
        <taxon>Actinomycetota</taxon>
        <taxon>Actinomycetes</taxon>
        <taxon>Micromonosporales</taxon>
        <taxon>Micromonosporaceae</taxon>
        <taxon>Paractinoplanes</taxon>
    </lineage>
</organism>
<feature type="domain" description="Luciferase-like" evidence="5">
    <location>
        <begin position="16"/>
        <end position="221"/>
    </location>
</feature>
<evidence type="ECO:0000256" key="3">
    <source>
        <dbReference type="ARBA" id="ARBA00023002"/>
    </source>
</evidence>
<proteinExistence type="predicted"/>
<dbReference type="Pfam" id="PF00296">
    <property type="entry name" value="Bac_luciferase"/>
    <property type="match status" value="1"/>
</dbReference>
<keyword evidence="2" id="KW-0288">FMN</keyword>
<dbReference type="InterPro" id="IPR011251">
    <property type="entry name" value="Luciferase-like_dom"/>
</dbReference>
<dbReference type="SUPFAM" id="SSF51679">
    <property type="entry name" value="Bacterial luciferase-like"/>
    <property type="match status" value="1"/>
</dbReference>
<dbReference type="EMBL" id="JAENHP010000002">
    <property type="protein sequence ID" value="MBM2615668.1"/>
    <property type="molecule type" value="Genomic_DNA"/>
</dbReference>
<dbReference type="Gene3D" id="3.20.20.30">
    <property type="entry name" value="Luciferase-like domain"/>
    <property type="match status" value="1"/>
</dbReference>
<evidence type="ECO:0000256" key="2">
    <source>
        <dbReference type="ARBA" id="ARBA00022643"/>
    </source>
</evidence>
<gene>
    <name evidence="6" type="ORF">JIG36_08895</name>
</gene>
<keyword evidence="3" id="KW-0560">Oxidoreductase</keyword>
<evidence type="ECO:0000313" key="7">
    <source>
        <dbReference type="Proteomes" id="UP000632138"/>
    </source>
</evidence>
<dbReference type="InterPro" id="IPR036661">
    <property type="entry name" value="Luciferase-like_sf"/>
</dbReference>
<dbReference type="PANTHER" id="PTHR42847:SF4">
    <property type="entry name" value="ALKANESULFONATE MONOOXYGENASE-RELATED"/>
    <property type="match status" value="1"/>
</dbReference>
<evidence type="ECO:0000256" key="1">
    <source>
        <dbReference type="ARBA" id="ARBA00022630"/>
    </source>
</evidence>
<comment type="caution">
    <text evidence="6">The sequence shown here is derived from an EMBL/GenBank/DDBJ whole genome shotgun (WGS) entry which is preliminary data.</text>
</comment>
<name>A0ABS2A8M8_9ACTN</name>
<accession>A0ABS2A8M8</accession>
<keyword evidence="7" id="KW-1185">Reference proteome</keyword>
<evidence type="ECO:0000313" key="6">
    <source>
        <dbReference type="EMBL" id="MBM2615668.1"/>
    </source>
</evidence>
<evidence type="ECO:0000256" key="4">
    <source>
        <dbReference type="ARBA" id="ARBA00023033"/>
    </source>
</evidence>
<sequence>MTGLSALVLPDRHPTSAFLAEVVEAEQAGVCTVWTYDHLTWPLLRDNPWYGCVPLIAAAAGATERVRLGVQVATPNYRHPVPFAKELMTLDQLSGGRLEVGLGAGTESLDALVLGDPPLTPRQRMDRFAEWLGLLDTLLTEPVVTTRGERYSAIDAHQLPGCVQTPRVPFTVAGTGPRSLALVAQHGQAWVTYGPYGPAVAPDEWFAALEKQSAQLDKALDGRRIRRIVNVALETYWPFESKDRYADTVGRLAALGFDEVSVHWPRPDGRGVPRNALSEVLAVHGL</sequence>